<evidence type="ECO:0000313" key="1">
    <source>
        <dbReference type="EMBL" id="GGC64109.1"/>
    </source>
</evidence>
<protein>
    <submittedName>
        <fullName evidence="1">Uncharacterized protein</fullName>
    </submittedName>
</protein>
<sequence length="52" mass="5955">MNTLVKREIDANSLARAAELSERARKHAWKMLNEMFEAGAVKPADYCEPDLY</sequence>
<accession>A0A916XCS9</accession>
<evidence type="ECO:0000313" key="2">
    <source>
        <dbReference type="Proteomes" id="UP000637423"/>
    </source>
</evidence>
<proteinExistence type="predicted"/>
<dbReference type="AlphaFoldDB" id="A0A916XCS9"/>
<comment type="caution">
    <text evidence="1">The sequence shown here is derived from an EMBL/GenBank/DDBJ whole genome shotgun (WGS) entry which is preliminary data.</text>
</comment>
<reference evidence="1" key="1">
    <citation type="journal article" date="2014" name="Int. J. Syst. Evol. Microbiol.">
        <title>Complete genome sequence of Corynebacterium casei LMG S-19264T (=DSM 44701T), isolated from a smear-ripened cheese.</title>
        <authorList>
            <consortium name="US DOE Joint Genome Institute (JGI-PGF)"/>
            <person name="Walter F."/>
            <person name="Albersmeier A."/>
            <person name="Kalinowski J."/>
            <person name="Ruckert C."/>
        </authorList>
    </citation>
    <scope>NUCLEOTIDE SEQUENCE</scope>
    <source>
        <strain evidence="1">CGMCC 1.10998</strain>
    </source>
</reference>
<reference evidence="1" key="2">
    <citation type="submission" date="2020-09" db="EMBL/GenBank/DDBJ databases">
        <authorList>
            <person name="Sun Q."/>
            <person name="Zhou Y."/>
        </authorList>
    </citation>
    <scope>NUCLEOTIDE SEQUENCE</scope>
    <source>
        <strain evidence="1">CGMCC 1.10998</strain>
    </source>
</reference>
<dbReference type="EMBL" id="BMED01000001">
    <property type="protein sequence ID" value="GGC64109.1"/>
    <property type="molecule type" value="Genomic_DNA"/>
</dbReference>
<gene>
    <name evidence="1" type="ORF">GCM10011396_08810</name>
</gene>
<dbReference type="Proteomes" id="UP000637423">
    <property type="component" value="Unassembled WGS sequence"/>
</dbReference>
<name>A0A916XCS9_9BURK</name>
<organism evidence="1 2">
    <name type="scientific">Undibacterium terreum</name>
    <dbReference type="NCBI Taxonomy" id="1224302"/>
    <lineage>
        <taxon>Bacteria</taxon>
        <taxon>Pseudomonadati</taxon>
        <taxon>Pseudomonadota</taxon>
        <taxon>Betaproteobacteria</taxon>
        <taxon>Burkholderiales</taxon>
        <taxon>Oxalobacteraceae</taxon>
        <taxon>Undibacterium</taxon>
    </lineage>
</organism>
<keyword evidence="2" id="KW-1185">Reference proteome</keyword>